<dbReference type="GO" id="GO:0016989">
    <property type="term" value="F:sigma factor antagonist activity"/>
    <property type="evidence" value="ECO:0007669"/>
    <property type="project" value="TreeGrafter"/>
</dbReference>
<evidence type="ECO:0000259" key="2">
    <source>
        <dbReference type="Pfam" id="PF04773"/>
    </source>
</evidence>
<dbReference type="AlphaFoldDB" id="A0A0C1ISY8"/>
<sequence>MPVERIYALTDRFLKGETTEEENAELARLVGQADNDEQLADLLSHAWQRYEPSDNIRQLADSHLKDVPARILASEEAVKPAPVVSMRKTWLRIAAVFLLVIAGAITWYSIRQADRKPTSQLASVQADLLPGGKKATLTLANGSVIELDSSANGNLASQGDVKITKQGGILTYTFSEGKTPVTNGADVNFNTVATPRGGEYSVILPDGSRAWLNAASSIRFPTSFPGNERRVEITGEVYLEVKPTREKKPFIVDIKQSSGKQGEVAVLGTKFNINAYPDLSTINTTLVEGKVMVSAGNREPAYLAPGQQGRISNDRIAVHTVDTEPVMAWHNGQFAFVNADIHEVMQQLERWYDIEVFYAAKVPDERFEGTIPRSSTIDEIFSILELSKLRVKREGRKVTVLP</sequence>
<dbReference type="InterPro" id="IPR006860">
    <property type="entry name" value="FecR"/>
</dbReference>
<proteinExistence type="predicted"/>
<dbReference type="Pfam" id="PF04773">
    <property type="entry name" value="FecR"/>
    <property type="match status" value="1"/>
</dbReference>
<feature type="domain" description="FecR protein" evidence="2">
    <location>
        <begin position="191"/>
        <end position="291"/>
    </location>
</feature>
<feature type="domain" description="Protein FecR C-terminal" evidence="3">
    <location>
        <begin position="334"/>
        <end position="400"/>
    </location>
</feature>
<dbReference type="InterPro" id="IPR012373">
    <property type="entry name" value="Ferrdict_sens_TM"/>
</dbReference>
<feature type="transmembrane region" description="Helical" evidence="1">
    <location>
        <begin position="89"/>
        <end position="110"/>
    </location>
</feature>
<dbReference type="EMBL" id="JSVC01000019">
    <property type="protein sequence ID" value="KIC93524.1"/>
    <property type="molecule type" value="Genomic_DNA"/>
</dbReference>
<evidence type="ECO:0000313" key="5">
    <source>
        <dbReference type="Proteomes" id="UP000031408"/>
    </source>
</evidence>
<organism evidence="4 5">
    <name type="scientific">Flavihumibacter solisilvae</name>
    <dbReference type="NCBI Taxonomy" id="1349421"/>
    <lineage>
        <taxon>Bacteria</taxon>
        <taxon>Pseudomonadati</taxon>
        <taxon>Bacteroidota</taxon>
        <taxon>Chitinophagia</taxon>
        <taxon>Chitinophagales</taxon>
        <taxon>Chitinophagaceae</taxon>
        <taxon>Flavihumibacter</taxon>
    </lineage>
</organism>
<comment type="caution">
    <text evidence="4">The sequence shown here is derived from an EMBL/GenBank/DDBJ whole genome shotgun (WGS) entry which is preliminary data.</text>
</comment>
<dbReference type="PANTHER" id="PTHR30273">
    <property type="entry name" value="PERIPLASMIC SIGNAL SENSOR AND SIGMA FACTOR ACTIVATOR FECR-RELATED"/>
    <property type="match status" value="1"/>
</dbReference>
<protein>
    <recommendedName>
        <fullName evidence="6">Iron dicitrate transport regulator FecR</fullName>
    </recommendedName>
</protein>
<dbReference type="Proteomes" id="UP000031408">
    <property type="component" value="Unassembled WGS sequence"/>
</dbReference>
<gene>
    <name evidence="4" type="ORF">OI18_17380</name>
</gene>
<dbReference type="STRING" id="1349421.OI18_17380"/>
<dbReference type="InterPro" id="IPR032508">
    <property type="entry name" value="FecR_C"/>
</dbReference>
<name>A0A0C1ISY8_9BACT</name>
<dbReference type="Pfam" id="PF16344">
    <property type="entry name" value="FecR_C"/>
    <property type="match status" value="1"/>
</dbReference>
<accession>A0A0C1ISY8</accession>
<evidence type="ECO:0000256" key="1">
    <source>
        <dbReference type="SAM" id="Phobius"/>
    </source>
</evidence>
<keyword evidence="5" id="KW-1185">Reference proteome</keyword>
<evidence type="ECO:0008006" key="6">
    <source>
        <dbReference type="Google" id="ProtNLM"/>
    </source>
</evidence>
<keyword evidence="1" id="KW-1133">Transmembrane helix</keyword>
<reference evidence="4 5" key="1">
    <citation type="submission" date="2014-11" db="EMBL/GenBank/DDBJ databases">
        <title>Genome sequence of Flavihumibacter solisilvae 3-3.</title>
        <authorList>
            <person name="Zhou G."/>
            <person name="Li M."/>
            <person name="Wang G."/>
        </authorList>
    </citation>
    <scope>NUCLEOTIDE SEQUENCE [LARGE SCALE GENOMIC DNA]</scope>
    <source>
        <strain evidence="4 5">3-3</strain>
    </source>
</reference>
<keyword evidence="1" id="KW-0472">Membrane</keyword>
<keyword evidence="1" id="KW-0812">Transmembrane</keyword>
<dbReference type="PANTHER" id="PTHR30273:SF2">
    <property type="entry name" value="PROTEIN FECR"/>
    <property type="match status" value="1"/>
</dbReference>
<dbReference type="Gene3D" id="3.55.50.30">
    <property type="match status" value="1"/>
</dbReference>
<evidence type="ECO:0000259" key="3">
    <source>
        <dbReference type="Pfam" id="PF16344"/>
    </source>
</evidence>
<evidence type="ECO:0000313" key="4">
    <source>
        <dbReference type="EMBL" id="KIC93524.1"/>
    </source>
</evidence>
<dbReference type="Gene3D" id="2.60.120.1440">
    <property type="match status" value="1"/>
</dbReference>